<evidence type="ECO:0000313" key="2">
    <source>
        <dbReference type="EMBL" id="GIF07059.1"/>
    </source>
</evidence>
<evidence type="ECO:0000313" key="3">
    <source>
        <dbReference type="Proteomes" id="UP000629619"/>
    </source>
</evidence>
<proteinExistence type="predicted"/>
<dbReference type="InterPro" id="IPR052509">
    <property type="entry name" value="Metal_resp_DNA-bind_regulator"/>
</dbReference>
<dbReference type="Proteomes" id="UP000629619">
    <property type="component" value="Unassembled WGS sequence"/>
</dbReference>
<protein>
    <submittedName>
        <fullName evidence="2">PadR family transcriptional regulator</fullName>
    </submittedName>
</protein>
<evidence type="ECO:0000259" key="1">
    <source>
        <dbReference type="Pfam" id="PF03551"/>
    </source>
</evidence>
<gene>
    <name evidence="2" type="ORF">Asi03nite_45970</name>
</gene>
<dbReference type="InterPro" id="IPR036390">
    <property type="entry name" value="WH_DNA-bd_sf"/>
</dbReference>
<dbReference type="Gene3D" id="1.10.10.10">
    <property type="entry name" value="Winged helix-like DNA-binding domain superfamily/Winged helix DNA-binding domain"/>
    <property type="match status" value="1"/>
</dbReference>
<dbReference type="SUPFAM" id="SSF46785">
    <property type="entry name" value="Winged helix' DNA-binding domain"/>
    <property type="match status" value="1"/>
</dbReference>
<dbReference type="AlphaFoldDB" id="A0A919TM14"/>
<organism evidence="2 3">
    <name type="scientific">Actinoplanes siamensis</name>
    <dbReference type="NCBI Taxonomy" id="1223317"/>
    <lineage>
        <taxon>Bacteria</taxon>
        <taxon>Bacillati</taxon>
        <taxon>Actinomycetota</taxon>
        <taxon>Actinomycetes</taxon>
        <taxon>Micromonosporales</taxon>
        <taxon>Micromonosporaceae</taxon>
        <taxon>Actinoplanes</taxon>
    </lineage>
</organism>
<dbReference type="PANTHER" id="PTHR33169">
    <property type="entry name" value="PADR-FAMILY TRANSCRIPTIONAL REGULATOR"/>
    <property type="match status" value="1"/>
</dbReference>
<dbReference type="InterPro" id="IPR036388">
    <property type="entry name" value="WH-like_DNA-bd_sf"/>
</dbReference>
<reference evidence="2" key="1">
    <citation type="submission" date="2021-01" db="EMBL/GenBank/DDBJ databases">
        <title>Whole genome shotgun sequence of Actinoplanes siamensis NBRC 109076.</title>
        <authorList>
            <person name="Komaki H."/>
            <person name="Tamura T."/>
        </authorList>
    </citation>
    <scope>NUCLEOTIDE SEQUENCE</scope>
    <source>
        <strain evidence="2">NBRC 109076</strain>
    </source>
</reference>
<dbReference type="Pfam" id="PF03551">
    <property type="entry name" value="PadR"/>
    <property type="match status" value="1"/>
</dbReference>
<dbReference type="EMBL" id="BOMW01000044">
    <property type="protein sequence ID" value="GIF07059.1"/>
    <property type="molecule type" value="Genomic_DNA"/>
</dbReference>
<comment type="caution">
    <text evidence="2">The sequence shown here is derived from an EMBL/GenBank/DDBJ whole genome shotgun (WGS) entry which is preliminary data.</text>
</comment>
<sequence>MTTSPDRAARRSPLAMAILLLLTHEPMHPYGLRQRVQEWDKDRVINVTQRNAVYQTVDRLQRSGLVRLKEVSRHERRPERAVYEATPEGAELALEWLADMLAVPVPEYPSFPAALAFVQSLPLPEVVRALEERQRALQKNIDAWRADVQSRVSQIPGGVDRIYLAEVEFQLAMWEAEKRWVADFTEDLRTGRAGTAADGIQVAG</sequence>
<name>A0A919TM14_9ACTN</name>
<accession>A0A919TM14</accession>
<dbReference type="PANTHER" id="PTHR33169:SF27">
    <property type="entry name" value="TRANSCRIPTIONAL REGULATOR PADR FAMILY PROTEIN"/>
    <property type="match status" value="1"/>
</dbReference>
<dbReference type="InterPro" id="IPR005149">
    <property type="entry name" value="Tscrpt_reg_PadR_N"/>
</dbReference>
<feature type="domain" description="Transcription regulator PadR N-terminal" evidence="1">
    <location>
        <begin position="18"/>
        <end position="91"/>
    </location>
</feature>
<dbReference type="RefSeq" id="WP_203682476.1">
    <property type="nucleotide sequence ID" value="NZ_BOMW01000044.1"/>
</dbReference>
<keyword evidence="3" id="KW-1185">Reference proteome</keyword>